<evidence type="ECO:0000259" key="10">
    <source>
        <dbReference type="Pfam" id="PF06144"/>
    </source>
</evidence>
<reference evidence="12 13" key="1">
    <citation type="submission" date="2015-12" db="EMBL/GenBank/DDBJ databases">
        <authorList>
            <person name="Shamseldin A."/>
            <person name="Moawad H."/>
            <person name="Abd El-Rahim W.M."/>
            <person name="Sadowsky M.J."/>
        </authorList>
    </citation>
    <scope>NUCLEOTIDE SEQUENCE [LARGE SCALE GENOMIC DNA]</scope>
    <source>
        <strain evidence="12 13">WF1</strain>
    </source>
</reference>
<gene>
    <name evidence="12" type="ORF">AU255_00350</name>
</gene>
<dbReference type="Gene3D" id="3.40.50.300">
    <property type="entry name" value="P-loop containing nucleotide triphosphate hydrolases"/>
    <property type="match status" value="1"/>
</dbReference>
<dbReference type="Gene3D" id="1.10.8.60">
    <property type="match status" value="1"/>
</dbReference>
<dbReference type="InterPro" id="IPR027417">
    <property type="entry name" value="P-loop_NTPase"/>
</dbReference>
<evidence type="ECO:0000256" key="5">
    <source>
        <dbReference type="ARBA" id="ARBA00022705"/>
    </source>
</evidence>
<sequence>MRLKAEQLPAALAKKLVPIYFISGDEPLQLGEAADAVRLAAKNAGYENRELLTVDAHFSWQDFMQAANAMSIFSDKKIIDLRLPSGKPGMEGSKALVSYCERSPEDTLLLITAAKLEKNATKSKWVTTLERHGVIIQVWPLQGNDLVQWIQQRMQRKGLSTNKQGQGLIASRVEGNLLAANQEIEKLYVLYGPATLTTQQIEEVVVDASRYDVFNLVNAALSGRVERVNKILLGVRHEGIAAPIVLWALTREIRSLISIQQQLQMGQPRNTVFMQHQVWDKRQKLVSYALSKLTRQNLLNALLLAAKTDRQIKGEQAGDCWESLLEISLMLAK</sequence>
<evidence type="ECO:0000256" key="6">
    <source>
        <dbReference type="ARBA" id="ARBA00022932"/>
    </source>
</evidence>
<dbReference type="GO" id="GO:0006261">
    <property type="term" value="P:DNA-templated DNA replication"/>
    <property type="evidence" value="ECO:0007669"/>
    <property type="project" value="TreeGrafter"/>
</dbReference>
<evidence type="ECO:0000256" key="3">
    <source>
        <dbReference type="ARBA" id="ARBA00022679"/>
    </source>
</evidence>
<name>A0A1V8M4C3_9GAMM</name>
<evidence type="ECO:0000256" key="7">
    <source>
        <dbReference type="ARBA" id="ARBA00034754"/>
    </source>
</evidence>
<comment type="catalytic activity">
    <reaction evidence="8">
        <text>DNA(n) + a 2'-deoxyribonucleoside 5'-triphosphate = DNA(n+1) + diphosphate</text>
        <dbReference type="Rhea" id="RHEA:22508"/>
        <dbReference type="Rhea" id="RHEA-COMP:17339"/>
        <dbReference type="Rhea" id="RHEA-COMP:17340"/>
        <dbReference type="ChEBI" id="CHEBI:33019"/>
        <dbReference type="ChEBI" id="CHEBI:61560"/>
        <dbReference type="ChEBI" id="CHEBI:173112"/>
        <dbReference type="EC" id="2.7.7.7"/>
    </reaction>
</comment>
<dbReference type="InterPro" id="IPR032780">
    <property type="entry name" value="DNA_pol3_delt_C"/>
</dbReference>
<dbReference type="CDD" id="cd18138">
    <property type="entry name" value="HLD_clamp_pol_III_delta"/>
    <property type="match status" value="1"/>
</dbReference>
<dbReference type="AlphaFoldDB" id="A0A1V8M4C3"/>
<evidence type="ECO:0000313" key="13">
    <source>
        <dbReference type="Proteomes" id="UP000191980"/>
    </source>
</evidence>
<dbReference type="GO" id="GO:0009360">
    <property type="term" value="C:DNA polymerase III complex"/>
    <property type="evidence" value="ECO:0007669"/>
    <property type="project" value="UniProtKB-UniRule"/>
</dbReference>
<dbReference type="Pfam" id="PF14840">
    <property type="entry name" value="DNA_pol3_delt_C"/>
    <property type="match status" value="1"/>
</dbReference>
<dbReference type="PANTHER" id="PTHR34388:SF1">
    <property type="entry name" value="DNA POLYMERASE III SUBUNIT DELTA"/>
    <property type="match status" value="1"/>
</dbReference>
<dbReference type="STRING" id="1420851.AU255_00350"/>
<dbReference type="InterPro" id="IPR005790">
    <property type="entry name" value="DNA_polIII_delta"/>
</dbReference>
<dbReference type="Pfam" id="PF06144">
    <property type="entry name" value="DNA_pol3_delta"/>
    <property type="match status" value="1"/>
</dbReference>
<evidence type="ECO:0000256" key="8">
    <source>
        <dbReference type="ARBA" id="ARBA00049244"/>
    </source>
</evidence>
<dbReference type="EC" id="2.7.7.7" evidence="1 9"/>
<feature type="domain" description="DNA polymerase III delta N-terminal" evidence="10">
    <location>
        <begin position="20"/>
        <end position="137"/>
    </location>
</feature>
<keyword evidence="3" id="KW-0808">Transferase</keyword>
<dbReference type="Gene3D" id="1.20.272.10">
    <property type="match status" value="1"/>
</dbReference>
<comment type="caution">
    <text evidence="12">The sequence shown here is derived from an EMBL/GenBank/DDBJ whole genome shotgun (WGS) entry which is preliminary data.</text>
</comment>
<dbReference type="RefSeq" id="WP_080521026.1">
    <property type="nucleotide sequence ID" value="NZ_LPUF01000001.1"/>
</dbReference>
<dbReference type="PANTHER" id="PTHR34388">
    <property type="entry name" value="DNA POLYMERASE III SUBUNIT DELTA"/>
    <property type="match status" value="1"/>
</dbReference>
<accession>A0A1V8M4C3</accession>
<dbReference type="SUPFAM" id="SSF48019">
    <property type="entry name" value="post-AAA+ oligomerization domain-like"/>
    <property type="match status" value="1"/>
</dbReference>
<evidence type="ECO:0000313" key="12">
    <source>
        <dbReference type="EMBL" id="OQK16401.1"/>
    </source>
</evidence>
<evidence type="ECO:0000256" key="9">
    <source>
        <dbReference type="NCBIfam" id="TIGR01128"/>
    </source>
</evidence>
<evidence type="ECO:0000256" key="1">
    <source>
        <dbReference type="ARBA" id="ARBA00012417"/>
    </source>
</evidence>
<dbReference type="NCBIfam" id="TIGR01128">
    <property type="entry name" value="holA"/>
    <property type="match status" value="1"/>
</dbReference>
<dbReference type="SUPFAM" id="SSF52540">
    <property type="entry name" value="P-loop containing nucleoside triphosphate hydrolases"/>
    <property type="match status" value="1"/>
</dbReference>
<comment type="similarity">
    <text evidence="7">Belongs to the DNA polymerase HolA subunit family.</text>
</comment>
<keyword evidence="5" id="KW-0235">DNA replication</keyword>
<feature type="domain" description="DNA polymerase III subunit delta C-terminal" evidence="11">
    <location>
        <begin position="214"/>
        <end position="332"/>
    </location>
</feature>
<keyword evidence="13" id="KW-1185">Reference proteome</keyword>
<dbReference type="EMBL" id="LPUF01000001">
    <property type="protein sequence ID" value="OQK16401.1"/>
    <property type="molecule type" value="Genomic_DNA"/>
</dbReference>
<dbReference type="InterPro" id="IPR010372">
    <property type="entry name" value="DNA_pol3_delta_N"/>
</dbReference>
<organism evidence="12 13">
    <name type="scientific">Methyloprofundus sedimenti</name>
    <dbReference type="NCBI Taxonomy" id="1420851"/>
    <lineage>
        <taxon>Bacteria</taxon>
        <taxon>Pseudomonadati</taxon>
        <taxon>Pseudomonadota</taxon>
        <taxon>Gammaproteobacteria</taxon>
        <taxon>Methylococcales</taxon>
        <taxon>Methylococcaceae</taxon>
        <taxon>Methyloprofundus</taxon>
    </lineage>
</organism>
<keyword evidence="4" id="KW-0548">Nucleotidyltransferase</keyword>
<protein>
    <recommendedName>
        <fullName evidence="2 9">DNA polymerase III subunit delta</fullName>
        <ecNumber evidence="1 9">2.7.7.7</ecNumber>
    </recommendedName>
</protein>
<evidence type="ECO:0000256" key="2">
    <source>
        <dbReference type="ARBA" id="ARBA00017703"/>
    </source>
</evidence>
<dbReference type="OrthoDB" id="9770982at2"/>
<evidence type="ECO:0000259" key="11">
    <source>
        <dbReference type="Pfam" id="PF14840"/>
    </source>
</evidence>
<dbReference type="InterPro" id="IPR008921">
    <property type="entry name" value="DNA_pol3_clamp-load_cplx_C"/>
</dbReference>
<proteinExistence type="inferred from homology"/>
<dbReference type="GO" id="GO:0003887">
    <property type="term" value="F:DNA-directed DNA polymerase activity"/>
    <property type="evidence" value="ECO:0007669"/>
    <property type="project" value="UniProtKB-UniRule"/>
</dbReference>
<keyword evidence="6" id="KW-0239">DNA-directed DNA polymerase</keyword>
<evidence type="ECO:0000256" key="4">
    <source>
        <dbReference type="ARBA" id="ARBA00022695"/>
    </source>
</evidence>
<dbReference type="Proteomes" id="UP000191980">
    <property type="component" value="Unassembled WGS sequence"/>
</dbReference>
<dbReference type="GO" id="GO:0003677">
    <property type="term" value="F:DNA binding"/>
    <property type="evidence" value="ECO:0007669"/>
    <property type="project" value="InterPro"/>
</dbReference>